<proteinExistence type="predicted"/>
<sequence length="350" mass="40296">MVAKMYLSCNDMIRKWKISVLNEGSCELDVWPDIKALTSDVISRTTFDSSYEDGRKIFELISQQINLLNQVFYTFHIPGWSFVPTQANRELKSNDKEIREMIKGIIKKREGVLKVGEARNDDLLGLLVESNRKEIQEHGNKESGMNMEEVIDECKLFYLAGQETTATLIVWTMILLCMHPKWQERAREEVFQVFGCKEPQFDELNRLKEVNKILHEVLRLYPPPLLLRQTIKEAKLGEITIPPGAFISLPILLVHHDEEYWGADAKEFNPDRFSQGVSKASKNDQVSFFPFSWGPRTCIGQNFALLEMKLAIAMILQNFSFQLSPTYVHTPVLGITIQPQYGAHMILQKI</sequence>
<name>A0ACC0Z9B3_9ROSI</name>
<dbReference type="Proteomes" id="UP001163603">
    <property type="component" value="Chromosome 3"/>
</dbReference>
<protein>
    <submittedName>
        <fullName evidence="1">Uncharacterized protein</fullName>
    </submittedName>
</protein>
<dbReference type="EMBL" id="CM047738">
    <property type="protein sequence ID" value="KAJ0046909.1"/>
    <property type="molecule type" value="Genomic_DNA"/>
</dbReference>
<accession>A0ACC0Z9B3</accession>
<gene>
    <name evidence="1" type="ORF">Pint_04872</name>
</gene>
<reference evidence="2" key="1">
    <citation type="journal article" date="2023" name="G3 (Bethesda)">
        <title>Genome assembly and association tests identify interacting loci associated with vigor, precocity, and sex in interspecific pistachio rootstocks.</title>
        <authorList>
            <person name="Palmer W."/>
            <person name="Jacygrad E."/>
            <person name="Sagayaradj S."/>
            <person name="Cavanaugh K."/>
            <person name="Han R."/>
            <person name="Bertier L."/>
            <person name="Beede B."/>
            <person name="Kafkas S."/>
            <person name="Golino D."/>
            <person name="Preece J."/>
            <person name="Michelmore R."/>
        </authorList>
    </citation>
    <scope>NUCLEOTIDE SEQUENCE [LARGE SCALE GENOMIC DNA]</scope>
</reference>
<evidence type="ECO:0000313" key="1">
    <source>
        <dbReference type="EMBL" id="KAJ0046909.1"/>
    </source>
</evidence>
<keyword evidence="2" id="KW-1185">Reference proteome</keyword>
<comment type="caution">
    <text evidence="1">The sequence shown here is derived from an EMBL/GenBank/DDBJ whole genome shotgun (WGS) entry which is preliminary data.</text>
</comment>
<organism evidence="1 2">
    <name type="scientific">Pistacia integerrima</name>
    <dbReference type="NCBI Taxonomy" id="434235"/>
    <lineage>
        <taxon>Eukaryota</taxon>
        <taxon>Viridiplantae</taxon>
        <taxon>Streptophyta</taxon>
        <taxon>Embryophyta</taxon>
        <taxon>Tracheophyta</taxon>
        <taxon>Spermatophyta</taxon>
        <taxon>Magnoliopsida</taxon>
        <taxon>eudicotyledons</taxon>
        <taxon>Gunneridae</taxon>
        <taxon>Pentapetalae</taxon>
        <taxon>rosids</taxon>
        <taxon>malvids</taxon>
        <taxon>Sapindales</taxon>
        <taxon>Anacardiaceae</taxon>
        <taxon>Pistacia</taxon>
    </lineage>
</organism>
<evidence type="ECO:0000313" key="2">
    <source>
        <dbReference type="Proteomes" id="UP001163603"/>
    </source>
</evidence>